<dbReference type="SUPFAM" id="SSF53056">
    <property type="entry name" value="beta-carbonic anhydrase, cab"/>
    <property type="match status" value="1"/>
</dbReference>
<dbReference type="Proteomes" id="UP000000765">
    <property type="component" value="Chromosome"/>
</dbReference>
<accession>A0PN18</accession>
<dbReference type="eggNOG" id="COG0288">
    <property type="taxonomic scope" value="Bacteria"/>
</dbReference>
<dbReference type="AlphaFoldDB" id="A0PN18"/>
<dbReference type="GO" id="GO:0008270">
    <property type="term" value="F:zinc ion binding"/>
    <property type="evidence" value="ECO:0007669"/>
    <property type="project" value="InterPro"/>
</dbReference>
<organism evidence="1 2">
    <name type="scientific">Mycobacterium ulcerans (strain Agy99)</name>
    <dbReference type="NCBI Taxonomy" id="362242"/>
    <lineage>
        <taxon>Bacteria</taxon>
        <taxon>Bacillati</taxon>
        <taxon>Actinomycetota</taxon>
        <taxon>Actinomycetes</taxon>
        <taxon>Mycobacteriales</taxon>
        <taxon>Mycobacteriaceae</taxon>
        <taxon>Mycobacterium</taxon>
        <taxon>Mycobacterium ulcerans group</taxon>
    </lineage>
</organism>
<dbReference type="KEGG" id="mul:MUL_1158"/>
<sequence>MMEGNVNSAEHIGLKLGRRRLLALGAGTLGLGALASNAPGNATTDPPPEGYEALLLMCIDPRFVHPTNEYMVQRGLLNRYSQFALAGAAAGAVSQHWESWHNTFWDNLAASIELHSIDGVIAVNHRDCGAVQIAYGEDSISTPEIETATHERILGTFRQEALRRHPGIDVETWLMALDGTVQKIGP</sequence>
<dbReference type="GO" id="GO:0004089">
    <property type="term" value="F:carbonate dehydratase activity"/>
    <property type="evidence" value="ECO:0007669"/>
    <property type="project" value="InterPro"/>
</dbReference>
<name>A0PN18_MYCUA</name>
<protein>
    <submittedName>
        <fullName evidence="1">Conserved hypothetical secreted protein</fullName>
    </submittedName>
</protein>
<gene>
    <name evidence="1" type="ordered locus">MUL_1158</name>
</gene>
<dbReference type="InterPro" id="IPR046871">
    <property type="entry name" value="Pro_CA_2"/>
</dbReference>
<evidence type="ECO:0000313" key="1">
    <source>
        <dbReference type="EMBL" id="ABL03737.1"/>
    </source>
</evidence>
<evidence type="ECO:0000313" key="2">
    <source>
        <dbReference type="Proteomes" id="UP000000765"/>
    </source>
</evidence>
<dbReference type="EMBL" id="CP000325">
    <property type="protein sequence ID" value="ABL03737.1"/>
    <property type="molecule type" value="Genomic_DNA"/>
</dbReference>
<dbReference type="HOGENOM" id="CLU_125832_0_0_11"/>
<reference evidence="1 2" key="1">
    <citation type="journal article" date="2007" name="Genome Res.">
        <title>Reductive evolution and niche adaptation inferred from the genome of Mycobacterium ulcerans, the causative agent of Buruli ulcer.</title>
        <authorList>
            <person name="Stinear T.P."/>
            <person name="Seemann T."/>
            <person name="Pidot S."/>
            <person name="Frigui W."/>
            <person name="Reysset G."/>
            <person name="Garnier T."/>
            <person name="Meurice G."/>
            <person name="Simon D."/>
            <person name="Bouchier C."/>
            <person name="Ma L."/>
            <person name="Tichit M."/>
            <person name="Porter J.L."/>
            <person name="Ryan J."/>
            <person name="Johnson P.D."/>
            <person name="Davies J.K."/>
            <person name="Jenkin G.A."/>
            <person name="Small P.L."/>
            <person name="Jones L.M."/>
            <person name="Tekaia F."/>
            <person name="Laval F."/>
            <person name="Daffe M."/>
            <person name="Parkhill J."/>
            <person name="Cole S.T."/>
        </authorList>
    </citation>
    <scope>NUCLEOTIDE SEQUENCE [LARGE SCALE GENOMIC DNA]</scope>
    <source>
        <strain evidence="1 2">Agy99</strain>
    </source>
</reference>
<dbReference type="Pfam" id="PF20393">
    <property type="entry name" value="Pro_CA_2"/>
    <property type="match status" value="1"/>
</dbReference>
<dbReference type="InterPro" id="IPR036874">
    <property type="entry name" value="Carbonic_anhydrase_sf"/>
</dbReference>
<dbReference type="PROSITE" id="PS51318">
    <property type="entry name" value="TAT"/>
    <property type="match status" value="1"/>
</dbReference>
<proteinExistence type="predicted"/>
<dbReference type="InterPro" id="IPR006311">
    <property type="entry name" value="TAT_signal"/>
</dbReference>